<sequence length="89" mass="10343">MLSNQTFSQNIHFISSFLLSFFQNCHFFKILNTLKDMTALLYVWVTCGIFYRLLNAHAHTHPHRLKLKNGVQLNHCVGAQQLTVISFCM</sequence>
<reference evidence="2" key="1">
    <citation type="submission" date="2014-11" db="EMBL/GenBank/DDBJ databases">
        <authorList>
            <person name="Amaro Gonzalez C."/>
        </authorList>
    </citation>
    <scope>NUCLEOTIDE SEQUENCE</scope>
</reference>
<keyword evidence="1" id="KW-0472">Membrane</keyword>
<keyword evidence="1" id="KW-1133">Transmembrane helix</keyword>
<dbReference type="EMBL" id="GBXM01006299">
    <property type="protein sequence ID" value="JAI02279.1"/>
    <property type="molecule type" value="Transcribed_RNA"/>
</dbReference>
<keyword evidence="1" id="KW-0812">Transmembrane</keyword>
<name>A0A0E9XKR7_ANGAN</name>
<accession>A0A0E9XKR7</accession>
<evidence type="ECO:0000256" key="1">
    <source>
        <dbReference type="SAM" id="Phobius"/>
    </source>
</evidence>
<feature type="transmembrane region" description="Helical" evidence="1">
    <location>
        <begin position="37"/>
        <end position="54"/>
    </location>
</feature>
<dbReference type="AlphaFoldDB" id="A0A0E9XKR7"/>
<organism evidence="2">
    <name type="scientific">Anguilla anguilla</name>
    <name type="common">European freshwater eel</name>
    <name type="synonym">Muraena anguilla</name>
    <dbReference type="NCBI Taxonomy" id="7936"/>
    <lineage>
        <taxon>Eukaryota</taxon>
        <taxon>Metazoa</taxon>
        <taxon>Chordata</taxon>
        <taxon>Craniata</taxon>
        <taxon>Vertebrata</taxon>
        <taxon>Euteleostomi</taxon>
        <taxon>Actinopterygii</taxon>
        <taxon>Neopterygii</taxon>
        <taxon>Teleostei</taxon>
        <taxon>Anguilliformes</taxon>
        <taxon>Anguillidae</taxon>
        <taxon>Anguilla</taxon>
    </lineage>
</organism>
<evidence type="ECO:0000313" key="2">
    <source>
        <dbReference type="EMBL" id="JAI02279.1"/>
    </source>
</evidence>
<proteinExistence type="predicted"/>
<protein>
    <submittedName>
        <fullName evidence="2">Uncharacterized protein</fullName>
    </submittedName>
</protein>
<reference evidence="2" key="2">
    <citation type="journal article" date="2015" name="Fish Shellfish Immunol.">
        <title>Early steps in the European eel (Anguilla anguilla)-Vibrio vulnificus interaction in the gills: Role of the RtxA13 toxin.</title>
        <authorList>
            <person name="Callol A."/>
            <person name="Pajuelo D."/>
            <person name="Ebbesson L."/>
            <person name="Teles M."/>
            <person name="MacKenzie S."/>
            <person name="Amaro C."/>
        </authorList>
    </citation>
    <scope>NUCLEOTIDE SEQUENCE</scope>
</reference>